<comment type="caution">
    <text evidence="2">The sequence shown here is derived from an EMBL/GenBank/DDBJ whole genome shotgun (WGS) entry which is preliminary data.</text>
</comment>
<feature type="non-terminal residue" evidence="2">
    <location>
        <position position="280"/>
    </location>
</feature>
<feature type="domain" description="DDE-1" evidence="1">
    <location>
        <begin position="6"/>
        <end position="136"/>
    </location>
</feature>
<organism evidence="2 3">
    <name type="scientific">Acaulospora morrowiae</name>
    <dbReference type="NCBI Taxonomy" id="94023"/>
    <lineage>
        <taxon>Eukaryota</taxon>
        <taxon>Fungi</taxon>
        <taxon>Fungi incertae sedis</taxon>
        <taxon>Mucoromycota</taxon>
        <taxon>Glomeromycotina</taxon>
        <taxon>Glomeromycetes</taxon>
        <taxon>Diversisporales</taxon>
        <taxon>Acaulosporaceae</taxon>
        <taxon>Acaulospora</taxon>
    </lineage>
</organism>
<gene>
    <name evidence="2" type="ORF">AMORRO_LOCUS15445</name>
</gene>
<dbReference type="InterPro" id="IPR004875">
    <property type="entry name" value="DDE_SF_endonuclease_dom"/>
</dbReference>
<dbReference type="PANTHER" id="PTHR19303">
    <property type="entry name" value="TRANSPOSON"/>
    <property type="match status" value="1"/>
</dbReference>
<dbReference type="EMBL" id="CAJVPV010036470">
    <property type="protein sequence ID" value="CAG8753264.1"/>
    <property type="molecule type" value="Genomic_DNA"/>
</dbReference>
<reference evidence="2" key="1">
    <citation type="submission" date="2021-06" db="EMBL/GenBank/DDBJ databases">
        <authorList>
            <person name="Kallberg Y."/>
            <person name="Tangrot J."/>
            <person name="Rosling A."/>
        </authorList>
    </citation>
    <scope>NUCLEOTIDE SEQUENCE</scope>
    <source>
        <strain evidence="2">CL551</strain>
    </source>
</reference>
<dbReference type="Gene3D" id="3.30.420.10">
    <property type="entry name" value="Ribonuclease H-like superfamily/Ribonuclease H"/>
    <property type="match status" value="1"/>
</dbReference>
<evidence type="ECO:0000313" key="3">
    <source>
        <dbReference type="Proteomes" id="UP000789342"/>
    </source>
</evidence>
<proteinExistence type="predicted"/>
<dbReference type="GO" id="GO:0003677">
    <property type="term" value="F:DNA binding"/>
    <property type="evidence" value="ECO:0007669"/>
    <property type="project" value="TreeGrafter"/>
</dbReference>
<dbReference type="InterPro" id="IPR036397">
    <property type="entry name" value="RNaseH_sf"/>
</dbReference>
<evidence type="ECO:0000313" key="2">
    <source>
        <dbReference type="EMBL" id="CAG8753264.1"/>
    </source>
</evidence>
<sequence length="280" mass="32523">GISLGNIPMRYYSNSKAWMTISIFQRFLKDFDTRMSGRRVLLILDNATVHKVGEIELKNTTIHFLPPNTTPILQPLDAGIILSFKRRYRRRHIEWLLRQIEDGTAIEQTKLNILEAIRWIIDAWGEVPVSVIKNCWFHTGLIQRPLSIEINSIEEITRHEVDLLNSGIKALNLPDSMETDGYINNPEELETHDAPTLDDIVEAFREEMDEEDDEDTELREISCAEARSALEVMRMFVLQSEDAAEEFRCIRKLEILLSQRALQNLQQQSLLDYFNPVNQE</sequence>
<dbReference type="Pfam" id="PF03184">
    <property type="entry name" value="DDE_1"/>
    <property type="match status" value="1"/>
</dbReference>
<dbReference type="InterPro" id="IPR050863">
    <property type="entry name" value="CenT-Element_Derived"/>
</dbReference>
<dbReference type="Proteomes" id="UP000789342">
    <property type="component" value="Unassembled WGS sequence"/>
</dbReference>
<dbReference type="PANTHER" id="PTHR19303:SF73">
    <property type="entry name" value="PROTEIN PDC2"/>
    <property type="match status" value="1"/>
</dbReference>
<name>A0A9N9NQY7_9GLOM</name>
<dbReference type="GO" id="GO:0005634">
    <property type="term" value="C:nucleus"/>
    <property type="evidence" value="ECO:0007669"/>
    <property type="project" value="TreeGrafter"/>
</dbReference>
<dbReference type="OrthoDB" id="2429725at2759"/>
<keyword evidence="3" id="KW-1185">Reference proteome</keyword>
<evidence type="ECO:0000259" key="1">
    <source>
        <dbReference type="Pfam" id="PF03184"/>
    </source>
</evidence>
<dbReference type="AlphaFoldDB" id="A0A9N9NQY7"/>
<protein>
    <submittedName>
        <fullName evidence="2">2370_t:CDS:1</fullName>
    </submittedName>
</protein>
<accession>A0A9N9NQY7</accession>